<feature type="domain" description="RNA polymerase sigma-70 region 2" evidence="2">
    <location>
        <begin position="16"/>
        <end position="75"/>
    </location>
</feature>
<dbReference type="Pfam" id="PF04542">
    <property type="entry name" value="Sigma70_r2"/>
    <property type="match status" value="1"/>
</dbReference>
<name>A0A917KXN5_9ACTN</name>
<evidence type="ECO:0000313" key="4">
    <source>
        <dbReference type="Proteomes" id="UP000657574"/>
    </source>
</evidence>
<organism evidence="3 4">
    <name type="scientific">Streptomyces brasiliensis</name>
    <dbReference type="NCBI Taxonomy" id="1954"/>
    <lineage>
        <taxon>Bacteria</taxon>
        <taxon>Bacillati</taxon>
        <taxon>Actinomycetota</taxon>
        <taxon>Actinomycetes</taxon>
        <taxon>Kitasatosporales</taxon>
        <taxon>Streptomycetaceae</taxon>
        <taxon>Streptomyces</taxon>
    </lineage>
</organism>
<dbReference type="InterPro" id="IPR052704">
    <property type="entry name" value="ECF_Sigma-70_Domain"/>
</dbReference>
<dbReference type="InterPro" id="IPR007627">
    <property type="entry name" value="RNA_pol_sigma70_r2"/>
</dbReference>
<protein>
    <submittedName>
        <fullName evidence="3">RNA polymerase sigma factor</fullName>
    </submittedName>
</protein>
<dbReference type="RefSeq" id="WP_189313724.1">
    <property type="nucleotide sequence ID" value="NZ_BMQA01000019.1"/>
</dbReference>
<keyword evidence="4" id="KW-1185">Reference proteome</keyword>
<proteinExistence type="predicted"/>
<dbReference type="SUPFAM" id="SSF88946">
    <property type="entry name" value="Sigma2 domain of RNA polymerase sigma factors"/>
    <property type="match status" value="1"/>
</dbReference>
<gene>
    <name evidence="3" type="ORF">GCM10010121_052590</name>
</gene>
<dbReference type="GO" id="GO:0006352">
    <property type="term" value="P:DNA-templated transcription initiation"/>
    <property type="evidence" value="ECO:0007669"/>
    <property type="project" value="InterPro"/>
</dbReference>
<dbReference type="AlphaFoldDB" id="A0A917KXN5"/>
<dbReference type="GO" id="GO:0016987">
    <property type="term" value="F:sigma factor activity"/>
    <property type="evidence" value="ECO:0007669"/>
    <property type="project" value="TreeGrafter"/>
</dbReference>
<dbReference type="SUPFAM" id="SSF54427">
    <property type="entry name" value="NTF2-like"/>
    <property type="match status" value="1"/>
</dbReference>
<dbReference type="EMBL" id="BMQA01000019">
    <property type="protein sequence ID" value="GGJ34811.1"/>
    <property type="molecule type" value="Genomic_DNA"/>
</dbReference>
<evidence type="ECO:0000256" key="1">
    <source>
        <dbReference type="SAM" id="MobiDB-lite"/>
    </source>
</evidence>
<accession>A0A917KXN5</accession>
<dbReference type="Gene3D" id="1.10.1740.10">
    <property type="match status" value="1"/>
</dbReference>
<feature type="region of interest" description="Disordered" evidence="1">
    <location>
        <begin position="75"/>
        <end position="104"/>
    </location>
</feature>
<reference evidence="3" key="1">
    <citation type="journal article" date="2014" name="Int. J. Syst. Evol. Microbiol.">
        <title>Complete genome sequence of Corynebacterium casei LMG S-19264T (=DSM 44701T), isolated from a smear-ripened cheese.</title>
        <authorList>
            <consortium name="US DOE Joint Genome Institute (JGI-PGF)"/>
            <person name="Walter F."/>
            <person name="Albersmeier A."/>
            <person name="Kalinowski J."/>
            <person name="Ruckert C."/>
        </authorList>
    </citation>
    <scope>NUCLEOTIDE SEQUENCE</scope>
    <source>
        <strain evidence="3">JCM 3086</strain>
    </source>
</reference>
<dbReference type="InterPro" id="IPR013325">
    <property type="entry name" value="RNA_pol_sigma_r2"/>
</dbReference>
<dbReference type="Proteomes" id="UP000657574">
    <property type="component" value="Unassembled WGS sequence"/>
</dbReference>
<dbReference type="InterPro" id="IPR032710">
    <property type="entry name" value="NTF2-like_dom_sf"/>
</dbReference>
<evidence type="ECO:0000313" key="3">
    <source>
        <dbReference type="EMBL" id="GGJ34811.1"/>
    </source>
</evidence>
<comment type="caution">
    <text evidence="3">The sequence shown here is derived from an EMBL/GenBank/DDBJ whole genome shotgun (WGS) entry which is preliminary data.</text>
</comment>
<sequence>MDHAEAVPIAEMVDERRYLLDVAYRMLGSAHEAEEVVDETYRRWYGLSDVARAGITAPRSWLTKTAREICLGRLTRPDCGDEATGTAESDKPSQASEHPGGMSQEAQIRRVLLNVLDSLSPAERAAFVLDDVVGMTPGKVADTVGRTEPSEGAELARWARHRQRLQYSRPTTPQQHDAVARAVRQACVHEDAGHLASLLSPDVTAFFDGGGKVRALVRPVHGSRQVAHSLLALLACRPRTSLTAQSVNGRTGLVVRYDDQVAAVISLGITDHHVEQVWAVLNPDKLRSWNQPANPTPDSDTTV</sequence>
<dbReference type="PANTHER" id="PTHR30173">
    <property type="entry name" value="SIGMA 19 FACTOR"/>
    <property type="match status" value="1"/>
</dbReference>
<evidence type="ECO:0000259" key="2">
    <source>
        <dbReference type="Pfam" id="PF04542"/>
    </source>
</evidence>
<dbReference type="PANTHER" id="PTHR30173:SF43">
    <property type="entry name" value="ECF RNA POLYMERASE SIGMA FACTOR SIGI-RELATED"/>
    <property type="match status" value="1"/>
</dbReference>
<reference evidence="3" key="2">
    <citation type="submission" date="2020-09" db="EMBL/GenBank/DDBJ databases">
        <authorList>
            <person name="Sun Q."/>
            <person name="Ohkuma M."/>
        </authorList>
    </citation>
    <scope>NUCLEOTIDE SEQUENCE</scope>
    <source>
        <strain evidence="3">JCM 3086</strain>
    </source>
</reference>